<evidence type="ECO:0000256" key="3">
    <source>
        <dbReference type="ARBA" id="ARBA00022448"/>
    </source>
</evidence>
<dbReference type="FunFam" id="3.40.50.300:FF:000016">
    <property type="entry name" value="Oligopeptide ABC transporter ATP-binding component"/>
    <property type="match status" value="1"/>
</dbReference>
<feature type="non-terminal residue" evidence="9">
    <location>
        <position position="329"/>
    </location>
</feature>
<comment type="subcellular location">
    <subcellularLocation>
        <location evidence="1">Cell membrane</location>
        <topology evidence="1">Peripheral membrane protein</topology>
    </subcellularLocation>
</comment>
<protein>
    <submittedName>
        <fullName evidence="9">Oligopeptide transport ATP-binding protein OppF</fullName>
    </submittedName>
</protein>
<keyword evidence="3" id="KW-0813">Transport</keyword>
<dbReference type="Pfam" id="PF00005">
    <property type="entry name" value="ABC_tran"/>
    <property type="match status" value="1"/>
</dbReference>
<dbReference type="InterPro" id="IPR013563">
    <property type="entry name" value="Oligopep_ABC_C"/>
</dbReference>
<dbReference type="Gene3D" id="3.40.50.300">
    <property type="entry name" value="P-loop containing nucleotide triphosphate hydrolases"/>
    <property type="match status" value="1"/>
</dbReference>
<evidence type="ECO:0000256" key="2">
    <source>
        <dbReference type="ARBA" id="ARBA00005417"/>
    </source>
</evidence>
<dbReference type="SMART" id="SM00382">
    <property type="entry name" value="AAA"/>
    <property type="match status" value="1"/>
</dbReference>
<dbReference type="GO" id="GO:0016887">
    <property type="term" value="F:ATP hydrolysis activity"/>
    <property type="evidence" value="ECO:0007669"/>
    <property type="project" value="InterPro"/>
</dbReference>
<dbReference type="PROSITE" id="PS50893">
    <property type="entry name" value="ABC_TRANSPORTER_2"/>
    <property type="match status" value="1"/>
</dbReference>
<keyword evidence="6 9" id="KW-0067">ATP-binding</keyword>
<keyword evidence="7" id="KW-0472">Membrane</keyword>
<dbReference type="GO" id="GO:0005524">
    <property type="term" value="F:ATP binding"/>
    <property type="evidence" value="ECO:0007669"/>
    <property type="project" value="UniProtKB-KW"/>
</dbReference>
<proteinExistence type="inferred from homology"/>
<dbReference type="SUPFAM" id="SSF52540">
    <property type="entry name" value="P-loop containing nucleoside triphosphate hydrolases"/>
    <property type="match status" value="1"/>
</dbReference>
<organism evidence="9">
    <name type="scientific">uncultured Thermoleophilia bacterium</name>
    <dbReference type="NCBI Taxonomy" id="1497501"/>
    <lineage>
        <taxon>Bacteria</taxon>
        <taxon>Bacillati</taxon>
        <taxon>Actinomycetota</taxon>
        <taxon>Thermoleophilia</taxon>
        <taxon>environmental samples</taxon>
    </lineage>
</organism>
<feature type="domain" description="ABC transporter" evidence="8">
    <location>
        <begin position="16"/>
        <end position="265"/>
    </location>
</feature>
<reference evidence="9" key="1">
    <citation type="submission" date="2020-02" db="EMBL/GenBank/DDBJ databases">
        <authorList>
            <person name="Meier V. D."/>
        </authorList>
    </citation>
    <scope>NUCLEOTIDE SEQUENCE</scope>
    <source>
        <strain evidence="9">AVDCRST_MAG79</strain>
    </source>
</reference>
<dbReference type="PROSITE" id="PS00211">
    <property type="entry name" value="ABC_TRANSPORTER_1"/>
    <property type="match status" value="1"/>
</dbReference>
<dbReference type="Pfam" id="PF08352">
    <property type="entry name" value="oligo_HPY"/>
    <property type="match status" value="1"/>
</dbReference>
<dbReference type="CDD" id="cd03257">
    <property type="entry name" value="ABC_NikE_OppD_transporters"/>
    <property type="match status" value="1"/>
</dbReference>
<dbReference type="EMBL" id="CADCWC010000228">
    <property type="protein sequence ID" value="CAA9537153.1"/>
    <property type="molecule type" value="Genomic_DNA"/>
</dbReference>
<evidence type="ECO:0000256" key="4">
    <source>
        <dbReference type="ARBA" id="ARBA00022475"/>
    </source>
</evidence>
<dbReference type="InterPro" id="IPR017871">
    <property type="entry name" value="ABC_transporter-like_CS"/>
</dbReference>
<dbReference type="AlphaFoldDB" id="A0A6J4U091"/>
<dbReference type="GO" id="GO:0015833">
    <property type="term" value="P:peptide transport"/>
    <property type="evidence" value="ECO:0007669"/>
    <property type="project" value="InterPro"/>
</dbReference>
<evidence type="ECO:0000313" key="9">
    <source>
        <dbReference type="EMBL" id="CAA9537153.1"/>
    </source>
</evidence>
<keyword evidence="5" id="KW-0547">Nucleotide-binding</keyword>
<keyword evidence="4" id="KW-1003">Cell membrane</keyword>
<name>A0A6J4U091_9ACTN</name>
<dbReference type="NCBIfam" id="TIGR01727">
    <property type="entry name" value="oligo_HPY"/>
    <property type="match status" value="1"/>
</dbReference>
<dbReference type="PANTHER" id="PTHR43297">
    <property type="entry name" value="OLIGOPEPTIDE TRANSPORT ATP-BINDING PROTEIN APPD"/>
    <property type="match status" value="1"/>
</dbReference>
<evidence type="ECO:0000256" key="6">
    <source>
        <dbReference type="ARBA" id="ARBA00022840"/>
    </source>
</evidence>
<evidence type="ECO:0000259" key="8">
    <source>
        <dbReference type="PROSITE" id="PS50893"/>
    </source>
</evidence>
<evidence type="ECO:0000256" key="1">
    <source>
        <dbReference type="ARBA" id="ARBA00004202"/>
    </source>
</evidence>
<dbReference type="PANTHER" id="PTHR43297:SF2">
    <property type="entry name" value="DIPEPTIDE TRANSPORT ATP-BINDING PROTEIN DPPD"/>
    <property type="match status" value="1"/>
</dbReference>
<dbReference type="InterPro" id="IPR003593">
    <property type="entry name" value="AAA+_ATPase"/>
</dbReference>
<accession>A0A6J4U091</accession>
<dbReference type="InterPro" id="IPR027417">
    <property type="entry name" value="P-loop_NTPase"/>
</dbReference>
<evidence type="ECO:0000256" key="7">
    <source>
        <dbReference type="ARBA" id="ARBA00023136"/>
    </source>
</evidence>
<dbReference type="InterPro" id="IPR003439">
    <property type="entry name" value="ABC_transporter-like_ATP-bd"/>
</dbReference>
<evidence type="ECO:0000256" key="5">
    <source>
        <dbReference type="ARBA" id="ARBA00022741"/>
    </source>
</evidence>
<sequence>MSAAPAAPPSATRPALAVEDLRVSYIVRGVPREVLRGVSFQVAPGEAYGLVGESGCGKSTTAYAALRYLPGNGRITGGRASIDGTDVTHISRDELYRLRATRASMVYQDPGSALNPTLRVGVQVAEAYELLGVSRRAARARAVEALRRVRISDPARVMQRYPYQLSGGMQQRVVIAMALACDPQLLVLDEPTTGLDATVEAEVLDLVRSLREESGAAVLLIAHNLGVIRHMCDRVGVMYAGKLVEEGPAEQVFDDPRHPYTVGLLRCLPRHGAHKTTNRLDTIPGFLPQIGAPLPACVYVDRCPLATEVCRDVPPPAVPVGPGRFSLCH</sequence>
<dbReference type="InterPro" id="IPR050388">
    <property type="entry name" value="ABC_Ni/Peptide_Import"/>
</dbReference>
<comment type="similarity">
    <text evidence="2">Belongs to the ABC transporter superfamily.</text>
</comment>
<gene>
    <name evidence="9" type="ORF">AVDCRST_MAG79-1484</name>
</gene>
<dbReference type="GO" id="GO:0005886">
    <property type="term" value="C:plasma membrane"/>
    <property type="evidence" value="ECO:0007669"/>
    <property type="project" value="UniProtKB-SubCell"/>
</dbReference>